<dbReference type="PANTHER" id="PTHR30055:SF146">
    <property type="entry name" value="HTH-TYPE TRANSCRIPTIONAL DUAL REGULATOR CECR"/>
    <property type="match status" value="1"/>
</dbReference>
<evidence type="ECO:0000256" key="2">
    <source>
        <dbReference type="PROSITE-ProRule" id="PRU00335"/>
    </source>
</evidence>
<gene>
    <name evidence="5" type="ORF">FOZ76_09210</name>
</gene>
<comment type="caution">
    <text evidence="5">The sequence shown here is derived from an EMBL/GenBank/DDBJ whole genome shotgun (WGS) entry which is preliminary data.</text>
</comment>
<feature type="domain" description="HTH tetR-type" evidence="4">
    <location>
        <begin position="42"/>
        <end position="102"/>
    </location>
</feature>
<organism evidence="5 6">
    <name type="scientific">Verticiella sediminum</name>
    <dbReference type="NCBI Taxonomy" id="1247510"/>
    <lineage>
        <taxon>Bacteria</taxon>
        <taxon>Pseudomonadati</taxon>
        <taxon>Pseudomonadota</taxon>
        <taxon>Betaproteobacteria</taxon>
        <taxon>Burkholderiales</taxon>
        <taxon>Alcaligenaceae</taxon>
        <taxon>Verticiella</taxon>
    </lineage>
</organism>
<proteinExistence type="predicted"/>
<dbReference type="AlphaFoldDB" id="A0A556ATZ6"/>
<dbReference type="Pfam" id="PF00440">
    <property type="entry name" value="TetR_N"/>
    <property type="match status" value="1"/>
</dbReference>
<dbReference type="PANTHER" id="PTHR30055">
    <property type="entry name" value="HTH-TYPE TRANSCRIPTIONAL REGULATOR RUTR"/>
    <property type="match status" value="1"/>
</dbReference>
<reference evidence="5 6" key="1">
    <citation type="submission" date="2019-07" db="EMBL/GenBank/DDBJ databases">
        <title>Qingshengfaniella alkalisoli gen. nov., sp. nov., isolated from saline soil.</title>
        <authorList>
            <person name="Xu L."/>
            <person name="Huang X.-X."/>
            <person name="Sun J.-Q."/>
        </authorList>
    </citation>
    <scope>NUCLEOTIDE SEQUENCE [LARGE SCALE GENOMIC DNA]</scope>
    <source>
        <strain evidence="5 6">DSM 27279</strain>
    </source>
</reference>
<dbReference type="InterPro" id="IPR001647">
    <property type="entry name" value="HTH_TetR"/>
</dbReference>
<evidence type="ECO:0000313" key="6">
    <source>
        <dbReference type="Proteomes" id="UP000318405"/>
    </source>
</evidence>
<dbReference type="PROSITE" id="PS50977">
    <property type="entry name" value="HTH_TETR_2"/>
    <property type="match status" value="1"/>
</dbReference>
<name>A0A556ATZ6_9BURK</name>
<keyword evidence="6" id="KW-1185">Reference proteome</keyword>
<feature type="DNA-binding region" description="H-T-H motif" evidence="2">
    <location>
        <begin position="65"/>
        <end position="84"/>
    </location>
</feature>
<dbReference type="Gene3D" id="1.10.357.10">
    <property type="entry name" value="Tetracycline Repressor, domain 2"/>
    <property type="match status" value="1"/>
</dbReference>
<dbReference type="OrthoDB" id="8799388at2"/>
<dbReference type="GO" id="GO:0003700">
    <property type="term" value="F:DNA-binding transcription factor activity"/>
    <property type="evidence" value="ECO:0007669"/>
    <property type="project" value="TreeGrafter"/>
</dbReference>
<feature type="region of interest" description="Disordered" evidence="3">
    <location>
        <begin position="16"/>
        <end position="43"/>
    </location>
</feature>
<evidence type="ECO:0000259" key="4">
    <source>
        <dbReference type="PROSITE" id="PS50977"/>
    </source>
</evidence>
<evidence type="ECO:0000313" key="5">
    <source>
        <dbReference type="EMBL" id="TSH96407.1"/>
    </source>
</evidence>
<protein>
    <submittedName>
        <fullName evidence="5">TetR/AcrR family transcriptional regulator</fullName>
    </submittedName>
</protein>
<dbReference type="GO" id="GO:0000976">
    <property type="term" value="F:transcription cis-regulatory region binding"/>
    <property type="evidence" value="ECO:0007669"/>
    <property type="project" value="TreeGrafter"/>
</dbReference>
<evidence type="ECO:0000256" key="3">
    <source>
        <dbReference type="SAM" id="MobiDB-lite"/>
    </source>
</evidence>
<sequence>MHIHFRDRRMQDAHADVLLDGPPPRARPDGQRALPTRQPRAERTREKLLQTGKHLLSAGGFDDVSIAQIAAQSGCSVGAFYIRFKNKQAYFEFLLDRIIDEVRQQALRVLNPASLRGLTLQQTLERCVRHHIGVIRANEGPLCAALEYSINGGSDWQPIRDAGAWLSAHYTGLILAKSRRRDKQAAAARLQIGLHIATGHLLNVITHKPAVLALDHPHLEFWLSSIVLHCLNTAGPMPDALRAAGEGREACQPRN</sequence>
<evidence type="ECO:0000256" key="1">
    <source>
        <dbReference type="ARBA" id="ARBA00023125"/>
    </source>
</evidence>
<accession>A0A556ATZ6</accession>
<dbReference type="EMBL" id="VLTJ01000016">
    <property type="protein sequence ID" value="TSH96407.1"/>
    <property type="molecule type" value="Genomic_DNA"/>
</dbReference>
<dbReference type="InterPro" id="IPR009057">
    <property type="entry name" value="Homeodomain-like_sf"/>
</dbReference>
<dbReference type="Proteomes" id="UP000318405">
    <property type="component" value="Unassembled WGS sequence"/>
</dbReference>
<dbReference type="InterPro" id="IPR050109">
    <property type="entry name" value="HTH-type_TetR-like_transc_reg"/>
</dbReference>
<keyword evidence="1 2" id="KW-0238">DNA-binding</keyword>
<dbReference type="SUPFAM" id="SSF46689">
    <property type="entry name" value="Homeodomain-like"/>
    <property type="match status" value="1"/>
</dbReference>